<dbReference type="InterPro" id="IPR036388">
    <property type="entry name" value="WH-like_DNA-bd_sf"/>
</dbReference>
<dbReference type="Gene3D" id="1.10.10.10">
    <property type="entry name" value="Winged helix-like DNA-binding domain superfamily/Winged helix DNA-binding domain"/>
    <property type="match status" value="1"/>
</dbReference>
<keyword evidence="1" id="KW-0805">Transcription regulation</keyword>
<dbReference type="Pfam" id="PF07729">
    <property type="entry name" value="FCD"/>
    <property type="match status" value="1"/>
</dbReference>
<organism evidence="5 6">
    <name type="scientific">Paenibacillus thiaminolyticus</name>
    <name type="common">Bacillus thiaminolyticus</name>
    <dbReference type="NCBI Taxonomy" id="49283"/>
    <lineage>
        <taxon>Bacteria</taxon>
        <taxon>Bacillati</taxon>
        <taxon>Bacillota</taxon>
        <taxon>Bacilli</taxon>
        <taxon>Bacillales</taxon>
        <taxon>Paenibacillaceae</taxon>
        <taxon>Paenibacillus</taxon>
    </lineage>
</organism>
<keyword evidence="3" id="KW-0804">Transcription</keyword>
<reference evidence="5 6" key="1">
    <citation type="submission" date="2018-09" db="EMBL/GenBank/DDBJ databases">
        <title>Paenibacillus SK2017-BO5.</title>
        <authorList>
            <person name="Piskunova J.V."/>
            <person name="Dubiley S.A."/>
            <person name="Severinov K.V."/>
        </authorList>
    </citation>
    <scope>NUCLEOTIDE SEQUENCE [LARGE SCALE GENOMIC DNA]</scope>
    <source>
        <strain evidence="5 6">BO5</strain>
    </source>
</reference>
<dbReference type="PANTHER" id="PTHR43537:SF5">
    <property type="entry name" value="UXU OPERON TRANSCRIPTIONAL REGULATOR"/>
    <property type="match status" value="1"/>
</dbReference>
<dbReference type="RefSeq" id="WP_119795168.1">
    <property type="nucleotide sequence ID" value="NZ_QYZD01000019.1"/>
</dbReference>
<dbReference type="Pfam" id="PF00392">
    <property type="entry name" value="GntR"/>
    <property type="match status" value="1"/>
</dbReference>
<dbReference type="PROSITE" id="PS50949">
    <property type="entry name" value="HTH_GNTR"/>
    <property type="match status" value="1"/>
</dbReference>
<dbReference type="InterPro" id="IPR000524">
    <property type="entry name" value="Tscrpt_reg_HTH_GntR"/>
</dbReference>
<dbReference type="GO" id="GO:0003700">
    <property type="term" value="F:DNA-binding transcription factor activity"/>
    <property type="evidence" value="ECO:0007669"/>
    <property type="project" value="InterPro"/>
</dbReference>
<dbReference type="CDD" id="cd07377">
    <property type="entry name" value="WHTH_GntR"/>
    <property type="match status" value="1"/>
</dbReference>
<evidence type="ECO:0000256" key="2">
    <source>
        <dbReference type="ARBA" id="ARBA00023125"/>
    </source>
</evidence>
<dbReference type="EMBL" id="QYZD01000019">
    <property type="protein sequence ID" value="RJG22052.1"/>
    <property type="molecule type" value="Genomic_DNA"/>
</dbReference>
<dbReference type="SUPFAM" id="SSF46785">
    <property type="entry name" value="Winged helix' DNA-binding domain"/>
    <property type="match status" value="1"/>
</dbReference>
<proteinExistence type="predicted"/>
<evidence type="ECO:0000256" key="3">
    <source>
        <dbReference type="ARBA" id="ARBA00023163"/>
    </source>
</evidence>
<feature type="domain" description="HTH gntR-type" evidence="4">
    <location>
        <begin position="8"/>
        <end position="75"/>
    </location>
</feature>
<sequence length="222" mass="25820">MKTTKPSVNKKQLAYDYIRSQIVNGVFGSGYRIVIDQIAKELKLSIIPVREAIRQLEADGLIQYKPYSGAIVSKINEEEYMETLAVLAVLEGYASSLSAKRMNPGGIRLLEQINHSMSDALYEFEFEQFSELNRKFHDVLIDNCENKYLKEQIRHCWDRLGRVRKSGFPFMPKRAKESIKEHEQMIAMIKEQNLDEQFVRQHKLNTVKAFKERKDSDIVLDT</sequence>
<comment type="caution">
    <text evidence="5">The sequence shown here is derived from an EMBL/GenBank/DDBJ whole genome shotgun (WGS) entry which is preliminary data.</text>
</comment>
<dbReference type="Proteomes" id="UP000266177">
    <property type="component" value="Unassembled WGS sequence"/>
</dbReference>
<evidence type="ECO:0000259" key="4">
    <source>
        <dbReference type="PROSITE" id="PS50949"/>
    </source>
</evidence>
<dbReference type="SMART" id="SM00345">
    <property type="entry name" value="HTH_GNTR"/>
    <property type="match status" value="1"/>
</dbReference>
<accession>A0A3A3GJ01</accession>
<dbReference type="InterPro" id="IPR008920">
    <property type="entry name" value="TF_FadR/GntR_C"/>
</dbReference>
<dbReference type="OrthoDB" id="214086at2"/>
<evidence type="ECO:0000256" key="1">
    <source>
        <dbReference type="ARBA" id="ARBA00023015"/>
    </source>
</evidence>
<dbReference type="InterPro" id="IPR036390">
    <property type="entry name" value="WH_DNA-bd_sf"/>
</dbReference>
<protein>
    <submittedName>
        <fullName evidence="5">GntR family transcriptional regulator</fullName>
    </submittedName>
</protein>
<dbReference type="SUPFAM" id="SSF48008">
    <property type="entry name" value="GntR ligand-binding domain-like"/>
    <property type="match status" value="1"/>
</dbReference>
<dbReference type="AlphaFoldDB" id="A0A3A3GJ01"/>
<dbReference type="InterPro" id="IPR011711">
    <property type="entry name" value="GntR_C"/>
</dbReference>
<keyword evidence="2" id="KW-0238">DNA-binding</keyword>
<gene>
    <name evidence="5" type="ORF">DQX05_19355</name>
</gene>
<evidence type="ECO:0000313" key="5">
    <source>
        <dbReference type="EMBL" id="RJG22052.1"/>
    </source>
</evidence>
<dbReference type="PANTHER" id="PTHR43537">
    <property type="entry name" value="TRANSCRIPTIONAL REGULATOR, GNTR FAMILY"/>
    <property type="match status" value="1"/>
</dbReference>
<dbReference type="Gene3D" id="1.20.120.530">
    <property type="entry name" value="GntR ligand-binding domain-like"/>
    <property type="match status" value="1"/>
</dbReference>
<name>A0A3A3GJ01_PANTH</name>
<dbReference type="GO" id="GO:0003677">
    <property type="term" value="F:DNA binding"/>
    <property type="evidence" value="ECO:0007669"/>
    <property type="project" value="UniProtKB-KW"/>
</dbReference>
<evidence type="ECO:0000313" key="6">
    <source>
        <dbReference type="Proteomes" id="UP000266177"/>
    </source>
</evidence>